<name>A0ABV4NCU3_9VIBR</name>
<evidence type="ECO:0000256" key="9">
    <source>
        <dbReference type="ARBA" id="ARBA00037230"/>
    </source>
</evidence>
<evidence type="ECO:0000256" key="7">
    <source>
        <dbReference type="ARBA" id="ARBA00022989"/>
    </source>
</evidence>
<dbReference type="PRINTS" id="PR01410">
    <property type="entry name" value="CCBIOGENESIS"/>
</dbReference>
<dbReference type="RefSeq" id="WP_372266235.1">
    <property type="nucleotide sequence ID" value="NZ_JBFRUW010000042.1"/>
</dbReference>
<feature type="transmembrane region" description="Helical" evidence="10">
    <location>
        <begin position="106"/>
        <end position="122"/>
    </location>
</feature>
<feature type="transmembrane region" description="Helical" evidence="10">
    <location>
        <begin position="321"/>
        <end position="341"/>
    </location>
</feature>
<sequence>MIGNLGLLSLIMVAILSSAVTLVYGFSMTKKYRTSTSTSTAYAVSDTYIRPFTLGSACLSIFSIVLLAVAFYQDDFSILYVAEHSNTQLPVFFKIAAVWAGHEGSLLFWVLTLACWAGVIALQSSLQSDYQIKVLWVMNGLLCAFTWFTLLSSNPFEFNSVLPVEGRDLNPMLQDVGLIFHPPLLYLGYVGFSAVLAFAVAALLTKEIEFEWVNHCRKWSLVAWIFLTAGIVLGSWWAYYELGWGGWWFWDPVENASLLPWLTATALLHCLTIAKEKQQLLKWAFSLAFTTFSLSILGTFIVRSGVLTSVHAFAVDPSKGLILISILCIVFTASFSLLIIRGESFNSKNITHFLSRSFLILLAITLLVVAMLVVLFGTFYPMVYELLGLGNISVGAPYFNLFAVPIGLLVLLLIGFSPLAEKLREKQLSAKVMLPLLAMSTIVGFLLYLSQLQLNQLSQLSDLHWVVQITWIAAAWVFFSHIYALVTDYKETYFMRVVSMSLAHIGMAMFAIGAAMNSHHSLELNKKLEPGSEIQFFDWTLKYIETELYVGSNFTAEKAHLELSKDEESFIITPERRFYQVRVMNMSEPAMKWFWHGDVYITMGEKIDSSAYAFRIQYKSYARWIWVGVLLSVLGGIIALFSRNQVTIVSFISRFKYA</sequence>
<feature type="transmembrane region" description="Helical" evidence="10">
    <location>
        <begin position="48"/>
        <end position="72"/>
    </location>
</feature>
<keyword evidence="4" id="KW-0997">Cell inner membrane</keyword>
<proteinExistence type="inferred from homology"/>
<feature type="transmembrane region" description="Helical" evidence="10">
    <location>
        <begin position="216"/>
        <end position="238"/>
    </location>
</feature>
<keyword evidence="6" id="KW-0201">Cytochrome c-type biogenesis</keyword>
<feature type="transmembrane region" description="Helical" evidence="10">
    <location>
        <begin position="258"/>
        <end position="274"/>
    </location>
</feature>
<evidence type="ECO:0000256" key="8">
    <source>
        <dbReference type="ARBA" id="ARBA00023136"/>
    </source>
</evidence>
<dbReference type="GO" id="GO:0016829">
    <property type="term" value="F:lyase activity"/>
    <property type="evidence" value="ECO:0007669"/>
    <property type="project" value="UniProtKB-KW"/>
</dbReference>
<evidence type="ECO:0000256" key="4">
    <source>
        <dbReference type="ARBA" id="ARBA00022519"/>
    </source>
</evidence>
<dbReference type="EMBL" id="JBFRUW010000042">
    <property type="protein sequence ID" value="MFA0568992.1"/>
    <property type="molecule type" value="Genomic_DNA"/>
</dbReference>
<keyword evidence="13" id="KW-0456">Lyase</keyword>
<reference evidence="13 14" key="1">
    <citation type="journal article" date="2024" name="ISME J.">
        <title>Tailless and filamentous prophages are predominant in marine Vibrio.</title>
        <authorList>
            <person name="Steensen K."/>
            <person name="Seneca J."/>
            <person name="Bartlau N."/>
            <person name="Yu X.A."/>
            <person name="Hussain F.A."/>
            <person name="Polz M.F."/>
        </authorList>
    </citation>
    <scope>NUCLEOTIDE SEQUENCE [LARGE SCALE GENOMIC DNA]</scope>
    <source>
        <strain evidence="13 14">10N.222.51.A1</strain>
    </source>
</reference>
<evidence type="ECO:0000259" key="12">
    <source>
        <dbReference type="Pfam" id="PF16327"/>
    </source>
</evidence>
<feature type="transmembrane region" description="Helical" evidence="10">
    <location>
        <begin position="184"/>
        <end position="204"/>
    </location>
</feature>
<dbReference type="InterPro" id="IPR003567">
    <property type="entry name" value="Cyt_c_biogenesis"/>
</dbReference>
<dbReference type="PRINTS" id="PR01411">
    <property type="entry name" value="CCMFBIOGNSIS"/>
</dbReference>
<comment type="subcellular location">
    <subcellularLocation>
        <location evidence="1">Cell inner membrane</location>
        <topology evidence="1">Multi-pass membrane protein</topology>
    </subcellularLocation>
</comment>
<evidence type="ECO:0000256" key="1">
    <source>
        <dbReference type="ARBA" id="ARBA00004429"/>
    </source>
</evidence>
<evidence type="ECO:0000259" key="11">
    <source>
        <dbReference type="Pfam" id="PF01578"/>
    </source>
</evidence>
<gene>
    <name evidence="13" type="ORF">AB4566_11985</name>
</gene>
<keyword evidence="3" id="KW-1003">Cell membrane</keyword>
<keyword evidence="14" id="KW-1185">Reference proteome</keyword>
<dbReference type="PANTHER" id="PTHR43653">
    <property type="entry name" value="CYTOCHROME C ASSEMBLY PROTEIN-RELATED"/>
    <property type="match status" value="1"/>
</dbReference>
<evidence type="ECO:0000256" key="5">
    <source>
        <dbReference type="ARBA" id="ARBA00022692"/>
    </source>
</evidence>
<feature type="transmembrane region" description="Helical" evidence="10">
    <location>
        <begin position="353"/>
        <end position="379"/>
    </location>
</feature>
<protein>
    <submittedName>
        <fullName evidence="13">Heme lyase CcmF/NrfE family subunit</fullName>
    </submittedName>
</protein>
<feature type="transmembrane region" description="Helical" evidence="10">
    <location>
        <begin position="134"/>
        <end position="153"/>
    </location>
</feature>
<keyword evidence="8 10" id="KW-0472">Membrane</keyword>
<dbReference type="Pfam" id="PF16327">
    <property type="entry name" value="CcmF_C"/>
    <property type="match status" value="1"/>
</dbReference>
<dbReference type="InterPro" id="IPR002541">
    <property type="entry name" value="Cyt_c_assembly"/>
</dbReference>
<evidence type="ECO:0000256" key="6">
    <source>
        <dbReference type="ARBA" id="ARBA00022748"/>
    </source>
</evidence>
<evidence type="ECO:0000256" key="10">
    <source>
        <dbReference type="SAM" id="Phobius"/>
    </source>
</evidence>
<keyword evidence="7 10" id="KW-1133">Transmembrane helix</keyword>
<feature type="transmembrane region" description="Helical" evidence="10">
    <location>
        <begin position="281"/>
        <end position="301"/>
    </location>
</feature>
<dbReference type="InterPro" id="IPR003568">
    <property type="entry name" value="Cyt_c_biogenesis_CcmF"/>
</dbReference>
<keyword evidence="5 10" id="KW-0812">Transmembrane</keyword>
<dbReference type="Proteomes" id="UP001570417">
    <property type="component" value="Unassembled WGS sequence"/>
</dbReference>
<comment type="similarity">
    <text evidence="2">Belongs to the CcmF/CycK/Ccl1/NrfE/CcsA family.</text>
</comment>
<dbReference type="NCBIfam" id="NF007691">
    <property type="entry name" value="PRK10369.1"/>
    <property type="match status" value="1"/>
</dbReference>
<organism evidence="13 14">
    <name type="scientific">Vibrio gallaecicus</name>
    <dbReference type="NCBI Taxonomy" id="552386"/>
    <lineage>
        <taxon>Bacteria</taxon>
        <taxon>Pseudomonadati</taxon>
        <taxon>Pseudomonadota</taxon>
        <taxon>Gammaproteobacteria</taxon>
        <taxon>Vibrionales</taxon>
        <taxon>Vibrionaceae</taxon>
        <taxon>Vibrio</taxon>
    </lineage>
</organism>
<feature type="transmembrane region" description="Helical" evidence="10">
    <location>
        <begin position="493"/>
        <end position="516"/>
    </location>
</feature>
<evidence type="ECO:0000313" key="13">
    <source>
        <dbReference type="EMBL" id="MFA0568992.1"/>
    </source>
</evidence>
<dbReference type="Pfam" id="PF01578">
    <property type="entry name" value="Cytochrom_C_asm"/>
    <property type="match status" value="1"/>
</dbReference>
<feature type="transmembrane region" description="Helical" evidence="10">
    <location>
        <begin position="432"/>
        <end position="451"/>
    </location>
</feature>
<feature type="transmembrane region" description="Helical" evidence="10">
    <location>
        <begin position="6"/>
        <end position="27"/>
    </location>
</feature>
<comment type="function">
    <text evidence="9">Required for the biogenesis of c-type cytochromes. Possible subunit of a heme lyase.</text>
</comment>
<feature type="domain" description="Cytochrome c assembly protein" evidence="11">
    <location>
        <begin position="99"/>
        <end position="304"/>
    </location>
</feature>
<dbReference type="NCBIfam" id="TIGR00353">
    <property type="entry name" value="nrfE"/>
    <property type="match status" value="1"/>
</dbReference>
<comment type="caution">
    <text evidence="13">The sequence shown here is derived from an EMBL/GenBank/DDBJ whole genome shotgun (WGS) entry which is preliminary data.</text>
</comment>
<feature type="transmembrane region" description="Helical" evidence="10">
    <location>
        <begin position="399"/>
        <end position="420"/>
    </location>
</feature>
<feature type="transmembrane region" description="Helical" evidence="10">
    <location>
        <begin position="463"/>
        <end position="486"/>
    </location>
</feature>
<evidence type="ECO:0000256" key="3">
    <source>
        <dbReference type="ARBA" id="ARBA00022475"/>
    </source>
</evidence>
<dbReference type="PANTHER" id="PTHR43653:SF1">
    <property type="entry name" value="CYTOCHROME C-TYPE BIOGENESIS PROTEIN CCMF"/>
    <property type="match status" value="1"/>
</dbReference>
<feature type="transmembrane region" description="Helical" evidence="10">
    <location>
        <begin position="621"/>
        <end position="641"/>
    </location>
</feature>
<evidence type="ECO:0000313" key="14">
    <source>
        <dbReference type="Proteomes" id="UP001570417"/>
    </source>
</evidence>
<evidence type="ECO:0000256" key="2">
    <source>
        <dbReference type="ARBA" id="ARBA00009186"/>
    </source>
</evidence>
<dbReference type="InterPro" id="IPR032523">
    <property type="entry name" value="CcmF_C"/>
</dbReference>
<accession>A0ABV4NCU3</accession>
<feature type="domain" description="Cytochrome c-type biogenesis protein CcmF C-terminal" evidence="12">
    <location>
        <begin position="325"/>
        <end position="643"/>
    </location>
</feature>